<dbReference type="EMBL" id="BAAARN010000001">
    <property type="protein sequence ID" value="GAA2733861.1"/>
    <property type="molecule type" value="Genomic_DNA"/>
</dbReference>
<feature type="transmembrane region" description="Helical" evidence="1">
    <location>
        <begin position="23"/>
        <end position="44"/>
    </location>
</feature>
<keyword evidence="3" id="KW-1185">Reference proteome</keyword>
<protein>
    <recommendedName>
        <fullName evidence="4">Heavy metal transporter</fullName>
    </recommendedName>
</protein>
<comment type="caution">
    <text evidence="2">The sequence shown here is derived from an EMBL/GenBank/DDBJ whole genome shotgun (WGS) entry which is preliminary data.</text>
</comment>
<organism evidence="2 3">
    <name type="scientific">Pedococcus aerophilus</name>
    <dbReference type="NCBI Taxonomy" id="436356"/>
    <lineage>
        <taxon>Bacteria</taxon>
        <taxon>Bacillati</taxon>
        <taxon>Actinomycetota</taxon>
        <taxon>Actinomycetes</taxon>
        <taxon>Micrococcales</taxon>
        <taxon>Intrasporangiaceae</taxon>
        <taxon>Pedococcus</taxon>
    </lineage>
</organism>
<gene>
    <name evidence="2" type="ORF">GCM10009867_12700</name>
</gene>
<evidence type="ECO:0008006" key="4">
    <source>
        <dbReference type="Google" id="ProtNLM"/>
    </source>
</evidence>
<evidence type="ECO:0000313" key="2">
    <source>
        <dbReference type="EMBL" id="GAA2733861.1"/>
    </source>
</evidence>
<name>A0ABN3UJ21_9MICO</name>
<keyword evidence="1" id="KW-0472">Membrane</keyword>
<dbReference type="Proteomes" id="UP001501326">
    <property type="component" value="Unassembled WGS sequence"/>
</dbReference>
<proteinExistence type="predicted"/>
<dbReference type="RefSeq" id="WP_344191312.1">
    <property type="nucleotide sequence ID" value="NZ_BAAARN010000001.1"/>
</dbReference>
<keyword evidence="1" id="KW-1133">Transmembrane helix</keyword>
<keyword evidence="1" id="KW-0812">Transmembrane</keyword>
<sequence length="296" mass="31578">MPRSAKGGIVLSEHRTPSRTRRFVTRIVLLLFVIGLVGAGWVGLRGTLHNLGGPRCQATAAGASVDFDPGQTAYAATIVGIAEKRGLPARAGTIAIATAIQESKLRNLTYGDRDSVGLFQQRPSQGWGTEKQILDPVYATNKFYDALVKVDGYEQMRITEIAQEVQRSAYPEAYADHEQEGRLLASTLSGHSPGGLGCRLDDATGGQPTELRAALSKELGVASTVKGRVLTVKADSERRAWSAGSFAVAKAGQYGATKVRVGNREWTRTRDTDGWTWATVKGGAGTTVTVTFPATS</sequence>
<reference evidence="2 3" key="1">
    <citation type="journal article" date="2019" name="Int. J. Syst. Evol. Microbiol.">
        <title>The Global Catalogue of Microorganisms (GCM) 10K type strain sequencing project: providing services to taxonomists for standard genome sequencing and annotation.</title>
        <authorList>
            <consortium name="The Broad Institute Genomics Platform"/>
            <consortium name="The Broad Institute Genome Sequencing Center for Infectious Disease"/>
            <person name="Wu L."/>
            <person name="Ma J."/>
        </authorList>
    </citation>
    <scope>NUCLEOTIDE SEQUENCE [LARGE SCALE GENOMIC DNA]</scope>
    <source>
        <strain evidence="2 3">JCM 16378</strain>
    </source>
</reference>
<accession>A0ABN3UJ21</accession>
<evidence type="ECO:0000256" key="1">
    <source>
        <dbReference type="SAM" id="Phobius"/>
    </source>
</evidence>
<evidence type="ECO:0000313" key="3">
    <source>
        <dbReference type="Proteomes" id="UP001501326"/>
    </source>
</evidence>